<dbReference type="Gene3D" id="1.20.120.1980">
    <property type="entry name" value="Knotted protein, ribbon-helix-helix DNA-binding domain"/>
    <property type="match status" value="1"/>
</dbReference>
<dbReference type="RefSeq" id="WP_004088200.1">
    <property type="nucleotide sequence ID" value="NZ_CABKOK010000004.1"/>
</dbReference>
<dbReference type="InterPro" id="IPR023126">
    <property type="entry name" value="HP0242-like_sf"/>
</dbReference>
<accession>A0A099UZI3</accession>
<dbReference type="AlphaFoldDB" id="A0A099UZI3"/>
<reference evidence="3" key="3">
    <citation type="submission" date="2018-04" db="EMBL/GenBank/DDBJ databases">
        <authorList>
            <person name="Sheh A."/>
            <person name="Shen Z."/>
            <person name="Mannion A.J."/>
            <person name="Fox J.G."/>
        </authorList>
    </citation>
    <scope>NUCLEOTIDE SEQUENCE</scope>
    <source>
        <strain evidence="3">ATCC 49320</strain>
        <strain evidence="2">Missouri</strain>
    </source>
</reference>
<dbReference type="GeneID" id="60657250"/>
<dbReference type="EMBL" id="JRPH02000006">
    <property type="protein sequence ID" value="TLE05611.1"/>
    <property type="molecule type" value="Genomic_DNA"/>
</dbReference>
<evidence type="ECO:0000313" key="2">
    <source>
        <dbReference type="EMBL" id="TLE05611.1"/>
    </source>
</evidence>
<dbReference type="KEGG" id="hbl:XJ32_00595"/>
<evidence type="ECO:0000313" key="5">
    <source>
        <dbReference type="Proteomes" id="UP000029870"/>
    </source>
</evidence>
<sequence length="96" mass="11429">MWENPLDNMEVFEGSPVDKWKEVIFNASRTLASKEIERLLEELALYEMAFEAEEKPTNLREFFYNIHHDAEFKKRFLEKKNSLAIESMAKILSENE</sequence>
<protein>
    <submittedName>
        <fullName evidence="3">DUF2018 family protein</fullName>
    </submittedName>
</protein>
<evidence type="ECO:0000313" key="4">
    <source>
        <dbReference type="Proteomes" id="UP000029857"/>
    </source>
</evidence>
<dbReference type="Proteomes" id="UP000188298">
    <property type="component" value="Chromosome"/>
</dbReference>
<proteinExistence type="predicted"/>
<gene>
    <name evidence="2" type="ORF">LS77_002680</name>
    <name evidence="3" type="ORF">LS79_007980</name>
    <name evidence="1" type="ORF">XJ32_00595</name>
</gene>
<dbReference type="EMBL" id="JRPJ02000030">
    <property type="protein sequence ID" value="TLE09437.1"/>
    <property type="molecule type" value="Genomic_DNA"/>
</dbReference>
<dbReference type="STRING" id="37372.XJ32_00595"/>
<evidence type="ECO:0000313" key="6">
    <source>
        <dbReference type="Proteomes" id="UP000188298"/>
    </source>
</evidence>
<organism evidence="3 4">
    <name type="scientific">Helicobacter bilis</name>
    <dbReference type="NCBI Taxonomy" id="37372"/>
    <lineage>
        <taxon>Bacteria</taxon>
        <taxon>Pseudomonadati</taxon>
        <taxon>Campylobacterota</taxon>
        <taxon>Epsilonproteobacteria</taxon>
        <taxon>Campylobacterales</taxon>
        <taxon>Helicobacteraceae</taxon>
        <taxon>Helicobacter</taxon>
    </lineage>
</organism>
<reference evidence="1 6" key="2">
    <citation type="submission" date="2017-02" db="EMBL/GenBank/DDBJ databases">
        <title>Whole genome sequencing of Helicobacter bilis strain AAQJH.</title>
        <authorList>
            <person name="Conlan S."/>
            <person name="Thomas P.J."/>
            <person name="Mullikin J."/>
            <person name="Palmore T.N."/>
            <person name="Frank K.M."/>
            <person name="Segre J.A."/>
        </authorList>
    </citation>
    <scope>NUCLEOTIDE SEQUENCE [LARGE SCALE GENOMIC DNA]</scope>
    <source>
        <strain evidence="1 6">AAQJH</strain>
    </source>
</reference>
<dbReference type="Proteomes" id="UP000029870">
    <property type="component" value="Unassembled WGS sequence"/>
</dbReference>
<name>A0A099UZI3_9HELI</name>
<evidence type="ECO:0000313" key="3">
    <source>
        <dbReference type="EMBL" id="TLE09437.1"/>
    </source>
</evidence>
<dbReference type="EMBL" id="CP019645">
    <property type="protein sequence ID" value="AQQ58836.1"/>
    <property type="molecule type" value="Genomic_DNA"/>
</dbReference>
<reference evidence="4 5" key="1">
    <citation type="journal article" date="2014" name="Genome Announc.">
        <title>Draft genome sequences of eight enterohepatic helicobacter species isolated from both laboratory and wild rodents.</title>
        <authorList>
            <person name="Sheh A."/>
            <person name="Shen Z."/>
            <person name="Fox J.G."/>
        </authorList>
    </citation>
    <scope>NUCLEOTIDE SEQUENCE [LARGE SCALE GENOMIC DNA]</scope>
    <source>
        <strain evidence="3 4">ATCC 49320</strain>
        <strain evidence="2 5">Missouri</strain>
    </source>
</reference>
<evidence type="ECO:0000313" key="1">
    <source>
        <dbReference type="EMBL" id="AQQ58836.1"/>
    </source>
</evidence>
<dbReference type="Proteomes" id="UP000029857">
    <property type="component" value="Unassembled WGS sequence"/>
</dbReference>
<dbReference type="InterPro" id="IPR018563">
    <property type="entry name" value="DUF2018"/>
</dbReference>
<dbReference type="Pfam" id="PF09442">
    <property type="entry name" value="DUF2018"/>
    <property type="match status" value="1"/>
</dbReference>
<dbReference type="SUPFAM" id="SSF158752">
    <property type="entry name" value="HP0242-like"/>
    <property type="match status" value="1"/>
</dbReference>